<feature type="compositionally biased region" description="Polar residues" evidence="1">
    <location>
        <begin position="303"/>
        <end position="324"/>
    </location>
</feature>
<organism evidence="2 3">
    <name type="scientific">Dovyalis caffra</name>
    <dbReference type="NCBI Taxonomy" id="77055"/>
    <lineage>
        <taxon>Eukaryota</taxon>
        <taxon>Viridiplantae</taxon>
        <taxon>Streptophyta</taxon>
        <taxon>Embryophyta</taxon>
        <taxon>Tracheophyta</taxon>
        <taxon>Spermatophyta</taxon>
        <taxon>Magnoliopsida</taxon>
        <taxon>eudicotyledons</taxon>
        <taxon>Gunneridae</taxon>
        <taxon>Pentapetalae</taxon>
        <taxon>rosids</taxon>
        <taxon>fabids</taxon>
        <taxon>Malpighiales</taxon>
        <taxon>Salicaceae</taxon>
        <taxon>Flacourtieae</taxon>
        <taxon>Dovyalis</taxon>
    </lineage>
</organism>
<feature type="compositionally biased region" description="Low complexity" evidence="1">
    <location>
        <begin position="1152"/>
        <end position="1171"/>
    </location>
</feature>
<feature type="compositionally biased region" description="Basic residues" evidence="1">
    <location>
        <begin position="1270"/>
        <end position="1283"/>
    </location>
</feature>
<name>A0AAV1QYQ6_9ROSI</name>
<feature type="compositionally biased region" description="Polar residues" evidence="1">
    <location>
        <begin position="1212"/>
        <end position="1223"/>
    </location>
</feature>
<feature type="compositionally biased region" description="Low complexity" evidence="1">
    <location>
        <begin position="876"/>
        <end position="887"/>
    </location>
</feature>
<gene>
    <name evidence="2" type="ORF">DCAF_LOCUS2833</name>
</gene>
<comment type="caution">
    <text evidence="2">The sequence shown here is derived from an EMBL/GenBank/DDBJ whole genome shotgun (WGS) entry which is preliminary data.</text>
</comment>
<evidence type="ECO:0000256" key="1">
    <source>
        <dbReference type="SAM" id="MobiDB-lite"/>
    </source>
</evidence>
<reference evidence="2 3" key="1">
    <citation type="submission" date="2024-01" db="EMBL/GenBank/DDBJ databases">
        <authorList>
            <person name="Waweru B."/>
        </authorList>
    </citation>
    <scope>NUCLEOTIDE SEQUENCE [LARGE SCALE GENOMIC DNA]</scope>
</reference>
<proteinExistence type="predicted"/>
<evidence type="ECO:0000313" key="2">
    <source>
        <dbReference type="EMBL" id="CAK7325161.1"/>
    </source>
</evidence>
<dbReference type="GO" id="GO:0016973">
    <property type="term" value="P:poly(A)+ mRNA export from nucleus"/>
    <property type="evidence" value="ECO:0007669"/>
    <property type="project" value="TreeGrafter"/>
</dbReference>
<feature type="compositionally biased region" description="Polar residues" evidence="1">
    <location>
        <begin position="1229"/>
        <end position="1242"/>
    </location>
</feature>
<feature type="region of interest" description="Disordered" evidence="1">
    <location>
        <begin position="1"/>
        <end position="55"/>
    </location>
</feature>
<dbReference type="PANTHER" id="PTHR33416">
    <property type="entry name" value="NUCLEAR PORE COMPLEX PROTEIN NUP1"/>
    <property type="match status" value="1"/>
</dbReference>
<accession>A0AAV1QYQ6</accession>
<dbReference type="GO" id="GO:0005635">
    <property type="term" value="C:nuclear envelope"/>
    <property type="evidence" value="ECO:0007669"/>
    <property type="project" value="TreeGrafter"/>
</dbReference>
<feature type="region of interest" description="Disordered" evidence="1">
    <location>
        <begin position="657"/>
        <end position="683"/>
    </location>
</feature>
<feature type="region of interest" description="Disordered" evidence="1">
    <location>
        <begin position="83"/>
        <end position="114"/>
    </location>
</feature>
<keyword evidence="3" id="KW-1185">Reference proteome</keyword>
<evidence type="ECO:0008006" key="4">
    <source>
        <dbReference type="Google" id="ProtNLM"/>
    </source>
</evidence>
<feature type="region of interest" description="Disordered" evidence="1">
    <location>
        <begin position="303"/>
        <end position="331"/>
    </location>
</feature>
<feature type="compositionally biased region" description="Basic and acidic residues" evidence="1">
    <location>
        <begin position="100"/>
        <end position="114"/>
    </location>
</feature>
<dbReference type="GO" id="GO:0071763">
    <property type="term" value="P:nuclear membrane organization"/>
    <property type="evidence" value="ECO:0007669"/>
    <property type="project" value="TreeGrafter"/>
</dbReference>
<dbReference type="Proteomes" id="UP001314170">
    <property type="component" value="Unassembled WGS sequence"/>
</dbReference>
<feature type="region of interest" description="Disordered" evidence="1">
    <location>
        <begin position="1144"/>
        <end position="1183"/>
    </location>
</feature>
<feature type="region of interest" description="Disordered" evidence="1">
    <location>
        <begin position="737"/>
        <end position="773"/>
    </location>
</feature>
<feature type="region of interest" description="Disordered" evidence="1">
    <location>
        <begin position="1210"/>
        <end position="1242"/>
    </location>
</feature>
<evidence type="ECO:0000313" key="3">
    <source>
        <dbReference type="Proteomes" id="UP001314170"/>
    </source>
</evidence>
<sequence>MAAAAARDRNERPYEDGGGHGKFRKRPFRRSAQTTPYDRPAAAIRNPSGSSNGWLSKLVDPAQRLIASGAHRLFASFRKRLPAPPLVPPLSVPPPSQPPETERETEANRGAMDKQKGTFSTTLTRSEIDRLTALLQSRNVDFPTGSEEKKSEVIPSRAMISKGKKELLTTPVNNGFESNFNLTPIVGSSVGEFLVLDEDAGSPTELAKAYMRSRPSKVSPSMLESRSQVLRESSTALINHTFTPLSPMMSIAPRSSDRAGFPENGFVTPRSRGRSAIYSMARTPYSRVHATTGLQCTGTTSDAFAGPSSSSQNTWENNRFSGSKQGALKRRSSVLDNDIGSVGPIRRIRQKSNLLPTSSARSIRGTAIGSNVVKKLSSTEKPVLVGESLKDNGNNNVHGAGFTSVPSKSSEMASKILQQLDVLVSSREKSPAKLSPSMLRGPALRSLEDVDSSKLLEIVNDNNKLDAKHNTLPPDARESLFKKHGKIEENGPSKPIVPYEKAASAVNGMDTTSSMKNDVAGVKTTAFSVMSTTAQSPLPKKRAFQMSAHEDFLELDDDDYSCGSASGMLAEGREKVDTKLLEKKTIGAEAVAVEKSSVHSEDCSPSTSILNQKSAGIDGSVVAEKSSGFASPAAPLPAMTDKQAVVNNKLALISDETALPKDSDASPSPEEKVALPKEPNGTSQTFHFSNKTGDKVAPFAFSSPVMSEPSGPKLGLSSNAKPEGFSFMPVATGATELVTRDPGSDKADDKNSLKTGGSFKAPENVASTSTSSTGSVFSFGITPNSSNLNNGSLASAPSSFSSPSPPLLSSNLTGQNSSSISANNLASSSTNASTAIFATANTNGNSNFSISAPAPAPEPAPSLTATPVFKFGSFPSTSTSTIPSTTDETTDAKTKEPNVGNTTNAPLGATSSAITSTAGSIFGGTSSGITNTGNNIFGETTVVFGKENSGFGGTFPAVTSTGSSGLNATSSAVTSYGSGPFSFNTGSTSSTATNLSQGFNPFSAGSTLSAAGTGLATSTQSMPMHFSSPASTPFASTGSTAFSSGSSTLGSSTSKPFSSGPIFGLGSSTSSSESISVSSTGSPASTVFGSNWQAQKSSGFPTLSSSSSTPFAFGATSNAVTSSSSSIGFSPSVSSGPVFPISSPASATPSQSLFGNPSSGFGFGSSPTGNNDQMSMEDSMAEDTVQATMPSVPVFSQQPATPGPIFGFSTPPGGNQFASSGPSGANPFQFGSQSNLAAPQNPAFQASGSLEFHAGGSFSLGAGGGDKSGRKIVRVKKQQQRKR</sequence>
<feature type="compositionally biased region" description="Basic and acidic residues" evidence="1">
    <location>
        <begin position="738"/>
        <end position="752"/>
    </location>
</feature>
<protein>
    <recommendedName>
        <fullName evidence="4">Nuclear pore complex protein NUP1</fullName>
    </recommendedName>
</protein>
<dbReference type="PANTHER" id="PTHR33416:SF20">
    <property type="entry name" value="NUCLEAR PORE COMPLEX PROTEIN NUP1"/>
    <property type="match status" value="1"/>
</dbReference>
<feature type="region of interest" description="Disordered" evidence="1">
    <location>
        <begin position="1255"/>
        <end position="1283"/>
    </location>
</feature>
<dbReference type="EMBL" id="CAWUPB010000850">
    <property type="protein sequence ID" value="CAK7325161.1"/>
    <property type="molecule type" value="Genomic_DNA"/>
</dbReference>
<feature type="compositionally biased region" description="Basic and acidic residues" evidence="1">
    <location>
        <begin position="1"/>
        <end position="19"/>
    </location>
</feature>
<feature type="region of interest" description="Disordered" evidence="1">
    <location>
        <begin position="876"/>
        <end position="910"/>
    </location>
</feature>
<feature type="compositionally biased region" description="Pro residues" evidence="1">
    <location>
        <begin position="83"/>
        <end position="98"/>
    </location>
</feature>
<feature type="compositionally biased region" description="Basic and acidic residues" evidence="1">
    <location>
        <begin position="658"/>
        <end position="675"/>
    </location>
</feature>
<feature type="region of interest" description="Disordered" evidence="1">
    <location>
        <begin position="793"/>
        <end position="825"/>
    </location>
</feature>